<dbReference type="RefSeq" id="WP_053234208.1">
    <property type="nucleotide sequence ID" value="NZ_CP011125.1"/>
</dbReference>
<dbReference type="GO" id="GO:0070006">
    <property type="term" value="F:metalloaminopeptidase activity"/>
    <property type="evidence" value="ECO:0007669"/>
    <property type="project" value="InterPro"/>
</dbReference>
<gene>
    <name evidence="2" type="ORF">DB32_004079</name>
</gene>
<keyword evidence="3" id="KW-1185">Reference proteome</keyword>
<dbReference type="OrthoDB" id="5511693at2"/>
<dbReference type="SUPFAM" id="SSF52949">
    <property type="entry name" value="Macro domain-like"/>
    <property type="match status" value="1"/>
</dbReference>
<reference evidence="2 3" key="1">
    <citation type="submission" date="2015-03" db="EMBL/GenBank/DDBJ databases">
        <title>Genome assembly of Sandaracinus amylolyticus DSM 53668.</title>
        <authorList>
            <person name="Sharma G."/>
            <person name="Subramanian S."/>
        </authorList>
    </citation>
    <scope>NUCLEOTIDE SEQUENCE [LARGE SCALE GENOMIC DNA]</scope>
    <source>
        <strain evidence="2 3">DSM 53668</strain>
    </source>
</reference>
<organism evidence="2 3">
    <name type="scientific">Sandaracinus amylolyticus</name>
    <dbReference type="NCBI Taxonomy" id="927083"/>
    <lineage>
        <taxon>Bacteria</taxon>
        <taxon>Pseudomonadati</taxon>
        <taxon>Myxococcota</taxon>
        <taxon>Polyangia</taxon>
        <taxon>Polyangiales</taxon>
        <taxon>Sandaracinaceae</taxon>
        <taxon>Sandaracinus</taxon>
    </lineage>
</organism>
<dbReference type="STRING" id="927083.DB32_004079"/>
<sequence length="176" mass="19633">MELRFVAPDLRALDGLRSEALALPFFQDERPLRGAAGLVDWRLCGRLSRLLVRGRMRGALGERVLIPARPRLAFEKLFLFGLGPRAAFDETAFVASVDDVLDTLEKMRARTAVIALPGRSLELVGPERALELFLSAARDRHEHDELTLIEPLDAQRSMIPVLERARRKARALEGGA</sequence>
<name>A0A0F6W448_9BACT</name>
<dbReference type="Proteomes" id="UP000034883">
    <property type="component" value="Chromosome"/>
</dbReference>
<dbReference type="EMBL" id="CP011125">
    <property type="protein sequence ID" value="AKF06930.1"/>
    <property type="molecule type" value="Genomic_DNA"/>
</dbReference>
<dbReference type="KEGG" id="samy:DB32_004079"/>
<dbReference type="Pfam" id="PF02789">
    <property type="entry name" value="Peptidase_M17_N"/>
    <property type="match status" value="1"/>
</dbReference>
<proteinExistence type="predicted"/>
<feature type="domain" description="Peptidase M17 leucyl aminopeptidase N-terminal" evidence="1">
    <location>
        <begin position="24"/>
        <end position="118"/>
    </location>
</feature>
<dbReference type="InterPro" id="IPR043472">
    <property type="entry name" value="Macro_dom-like"/>
</dbReference>
<dbReference type="InterPro" id="IPR008283">
    <property type="entry name" value="Peptidase_M17_N"/>
</dbReference>
<keyword evidence="2" id="KW-0031">Aminopeptidase</keyword>
<dbReference type="Gene3D" id="3.40.220.10">
    <property type="entry name" value="Leucine Aminopeptidase, subunit E, domain 1"/>
    <property type="match status" value="1"/>
</dbReference>
<dbReference type="GO" id="GO:0006508">
    <property type="term" value="P:proteolysis"/>
    <property type="evidence" value="ECO:0007669"/>
    <property type="project" value="InterPro"/>
</dbReference>
<accession>A0A0F6W448</accession>
<evidence type="ECO:0000313" key="2">
    <source>
        <dbReference type="EMBL" id="AKF06930.1"/>
    </source>
</evidence>
<dbReference type="AlphaFoldDB" id="A0A0F6W448"/>
<keyword evidence="2" id="KW-0378">Hydrolase</keyword>
<evidence type="ECO:0000313" key="3">
    <source>
        <dbReference type="Proteomes" id="UP000034883"/>
    </source>
</evidence>
<keyword evidence="2" id="KW-0645">Protease</keyword>
<evidence type="ECO:0000259" key="1">
    <source>
        <dbReference type="Pfam" id="PF02789"/>
    </source>
</evidence>
<protein>
    <submittedName>
        <fullName evidence="2">Cytosol aminopeptidase</fullName>
    </submittedName>
</protein>